<dbReference type="RefSeq" id="WP_077096829.1">
    <property type="nucleotide sequence ID" value="NZ_LT717697.1"/>
</dbReference>
<organism evidence="4 5">
    <name type="scientific">Mycobacterium terramassiliense</name>
    <dbReference type="NCBI Taxonomy" id="1841859"/>
    <lineage>
        <taxon>Bacteria</taxon>
        <taxon>Bacillati</taxon>
        <taxon>Actinomycetota</taxon>
        <taxon>Actinomycetes</taxon>
        <taxon>Mycobacteriales</taxon>
        <taxon>Mycobacteriaceae</taxon>
        <taxon>Mycobacterium</taxon>
    </lineage>
</organism>
<dbReference type="GO" id="GO:0046872">
    <property type="term" value="F:metal ion binding"/>
    <property type="evidence" value="ECO:0007669"/>
    <property type="project" value="UniProtKB-KW"/>
</dbReference>
<sequence length="316" mass="33855">MTVSVLHTASEAGHSWWVKTANGAAKIDTAATTTAGLLADRAAIQAAAASTDTVAVEGLKPISPVTRPCRVVAQMTNFESHVRDAGMDPASVPLTFFRKASASINGPFDDIVKPAHVRLLDYEVEIGLVIGRQIPIGTTISDANLADYIAGLVVTNDVSARDIQLPQTQFYEAKSYPTFTPVGPELVLLTADELSRFGDLRLRLSVNGRERQNALVEGDMLYRPLEALQSLTQFQELAPGDLILTGTPVGTALSAPPKPMQMVANLLPPAVKWKLFFSRQAGNRDYLQDGDVVEASVATDDGAIDLGTQRAKVRFG</sequence>
<keyword evidence="5" id="KW-1185">Reference proteome</keyword>
<dbReference type="Pfam" id="PF01557">
    <property type="entry name" value="FAA_hydrolase"/>
    <property type="match status" value="1"/>
</dbReference>
<dbReference type="OrthoDB" id="2273115at2"/>
<dbReference type="InterPro" id="IPR036663">
    <property type="entry name" value="Fumarylacetoacetase_C_sf"/>
</dbReference>
<dbReference type="AlphaFoldDB" id="A0A2U3N514"/>
<evidence type="ECO:0000256" key="2">
    <source>
        <dbReference type="ARBA" id="ARBA00022723"/>
    </source>
</evidence>
<dbReference type="EMBL" id="FTRV01000008">
    <property type="protein sequence ID" value="SPM26613.1"/>
    <property type="molecule type" value="Genomic_DNA"/>
</dbReference>
<dbReference type="PANTHER" id="PTHR42796:SF4">
    <property type="entry name" value="FUMARYLACETOACETATE HYDROLASE DOMAIN-CONTAINING PROTEIN 2A"/>
    <property type="match status" value="1"/>
</dbReference>
<proteinExistence type="inferred from homology"/>
<dbReference type="STRING" id="1841859.GCA_900157385_00082"/>
<dbReference type="GO" id="GO:0003824">
    <property type="term" value="F:catalytic activity"/>
    <property type="evidence" value="ECO:0007669"/>
    <property type="project" value="InterPro"/>
</dbReference>
<dbReference type="InterPro" id="IPR011234">
    <property type="entry name" value="Fumarylacetoacetase-like_C"/>
</dbReference>
<reference evidence="4 5" key="1">
    <citation type="submission" date="2017-01" db="EMBL/GenBank/DDBJ databases">
        <authorList>
            <consortium name="Urmite Genomes"/>
        </authorList>
    </citation>
    <scope>NUCLEOTIDE SEQUENCE [LARGE SCALE GENOMIC DNA]</scope>
    <source>
        <strain evidence="4 5">AB308</strain>
    </source>
</reference>
<gene>
    <name evidence="4" type="ORF">MTAB308_88</name>
</gene>
<evidence type="ECO:0000259" key="3">
    <source>
        <dbReference type="Pfam" id="PF01557"/>
    </source>
</evidence>
<dbReference type="PANTHER" id="PTHR42796">
    <property type="entry name" value="FUMARYLACETOACETATE HYDROLASE DOMAIN-CONTAINING PROTEIN 2A-RELATED"/>
    <property type="match status" value="1"/>
</dbReference>
<name>A0A2U3N514_9MYCO</name>
<evidence type="ECO:0000313" key="5">
    <source>
        <dbReference type="Proteomes" id="UP000241595"/>
    </source>
</evidence>
<evidence type="ECO:0000313" key="4">
    <source>
        <dbReference type="EMBL" id="SPM26613.1"/>
    </source>
</evidence>
<accession>A0A2U3N514</accession>
<dbReference type="SUPFAM" id="SSF56529">
    <property type="entry name" value="FAH"/>
    <property type="match status" value="1"/>
</dbReference>
<protein>
    <submittedName>
        <fullName evidence="4">2-keto-4-pentenoate hydratase/2-oxohepta-3-ene-1,7-dioic acid hydratase (Catechol pathway)</fullName>
    </submittedName>
</protein>
<comment type="similarity">
    <text evidence="1">Belongs to the FAH family.</text>
</comment>
<dbReference type="GO" id="GO:0044281">
    <property type="term" value="P:small molecule metabolic process"/>
    <property type="evidence" value="ECO:0007669"/>
    <property type="project" value="UniProtKB-ARBA"/>
</dbReference>
<dbReference type="Proteomes" id="UP000241595">
    <property type="component" value="Unassembled WGS sequence"/>
</dbReference>
<dbReference type="Gene3D" id="3.90.850.10">
    <property type="entry name" value="Fumarylacetoacetase-like, C-terminal domain"/>
    <property type="match status" value="1"/>
</dbReference>
<dbReference type="InterPro" id="IPR051121">
    <property type="entry name" value="FAH"/>
</dbReference>
<feature type="domain" description="Fumarylacetoacetase-like C-terminal" evidence="3">
    <location>
        <begin position="71"/>
        <end position="313"/>
    </location>
</feature>
<keyword evidence="2" id="KW-0479">Metal-binding</keyword>
<evidence type="ECO:0000256" key="1">
    <source>
        <dbReference type="ARBA" id="ARBA00010211"/>
    </source>
</evidence>